<name>A0A829Y5W5_9GAMM</name>
<accession>A0A829Y5W5</accession>
<feature type="binding site" description="covalent" evidence="8">
    <location>
        <position position="222"/>
    </location>
    <ligand>
        <name>heme c</name>
        <dbReference type="ChEBI" id="CHEBI:61717"/>
        <label>2</label>
    </ligand>
</feature>
<keyword evidence="13" id="KW-1185">Reference proteome</keyword>
<keyword evidence="7 9" id="KW-0408">Iron</keyword>
<evidence type="ECO:0000256" key="10">
    <source>
        <dbReference type="SAM" id="SignalP"/>
    </source>
</evidence>
<evidence type="ECO:0000256" key="9">
    <source>
        <dbReference type="PIRSR" id="PIRSR000294-2"/>
    </source>
</evidence>
<evidence type="ECO:0000256" key="8">
    <source>
        <dbReference type="PIRSR" id="PIRSR000294-1"/>
    </source>
</evidence>
<evidence type="ECO:0000256" key="5">
    <source>
        <dbReference type="ARBA" id="ARBA00022764"/>
    </source>
</evidence>
<feature type="binding site" description="covalent" evidence="8">
    <location>
        <position position="219"/>
    </location>
    <ligand>
        <name>heme c</name>
        <dbReference type="ChEBI" id="CHEBI:61717"/>
        <label>2</label>
    </ligand>
</feature>
<protein>
    <submittedName>
        <fullName evidence="12">Cytochrome c551 peroxidase</fullName>
    </submittedName>
</protein>
<dbReference type="GO" id="GO:0004130">
    <property type="term" value="F:cytochrome-c peroxidase activity"/>
    <property type="evidence" value="ECO:0007669"/>
    <property type="project" value="TreeGrafter"/>
</dbReference>
<keyword evidence="12" id="KW-0575">Peroxidase</keyword>
<dbReference type="Proteomes" id="UP000445000">
    <property type="component" value="Unassembled WGS sequence"/>
</dbReference>
<feature type="binding site" description="covalent" evidence="8">
    <location>
        <position position="69"/>
    </location>
    <ligand>
        <name>heme c</name>
        <dbReference type="ChEBI" id="CHEBI:61717"/>
        <label>1</label>
    </ligand>
</feature>
<feature type="binding site" description="axial binding residue" evidence="9">
    <location>
        <position position="73"/>
    </location>
    <ligand>
        <name>heme c</name>
        <dbReference type="ChEBI" id="CHEBI:61717"/>
        <label>1</label>
    </ligand>
    <ligandPart>
        <name>Fe</name>
        <dbReference type="ChEBI" id="CHEBI:18248"/>
    </ligandPart>
</feature>
<dbReference type="EMBL" id="BLJN01000001">
    <property type="protein sequence ID" value="GFE78619.1"/>
    <property type="molecule type" value="Genomic_DNA"/>
</dbReference>
<dbReference type="GO" id="GO:0020037">
    <property type="term" value="F:heme binding"/>
    <property type="evidence" value="ECO:0007669"/>
    <property type="project" value="InterPro"/>
</dbReference>
<dbReference type="InterPro" id="IPR036909">
    <property type="entry name" value="Cyt_c-like_dom_sf"/>
</dbReference>
<keyword evidence="6" id="KW-0560">Oxidoreductase</keyword>
<dbReference type="GO" id="GO:0042597">
    <property type="term" value="C:periplasmic space"/>
    <property type="evidence" value="ECO:0007669"/>
    <property type="project" value="UniProtKB-SubCell"/>
</dbReference>
<dbReference type="InterPro" id="IPR004852">
    <property type="entry name" value="Di-haem_cyt_c_peroxidsae"/>
</dbReference>
<dbReference type="InterPro" id="IPR051395">
    <property type="entry name" value="Cytochrome_c_Peroxidase/MauG"/>
</dbReference>
<evidence type="ECO:0000256" key="2">
    <source>
        <dbReference type="ARBA" id="ARBA00022617"/>
    </source>
</evidence>
<keyword evidence="2 8" id="KW-0349">Heme</keyword>
<feature type="signal peptide" evidence="10">
    <location>
        <begin position="1"/>
        <end position="28"/>
    </location>
</feature>
<dbReference type="AlphaFoldDB" id="A0A829Y5W5"/>
<keyword evidence="4 10" id="KW-0732">Signal</keyword>
<dbReference type="PIRSF" id="PIRSF000294">
    <property type="entry name" value="Cytochrome-c_peroxidase"/>
    <property type="match status" value="1"/>
</dbReference>
<organism evidence="12 13">
    <name type="scientific">Steroidobacter agaridevorans</name>
    <dbReference type="NCBI Taxonomy" id="2695856"/>
    <lineage>
        <taxon>Bacteria</taxon>
        <taxon>Pseudomonadati</taxon>
        <taxon>Pseudomonadota</taxon>
        <taxon>Gammaproteobacteria</taxon>
        <taxon>Steroidobacterales</taxon>
        <taxon>Steroidobacteraceae</taxon>
        <taxon>Steroidobacter</taxon>
    </lineage>
</organism>
<dbReference type="PANTHER" id="PTHR30600:SF10">
    <property type="entry name" value="BLL6722 PROTEIN"/>
    <property type="match status" value="1"/>
</dbReference>
<evidence type="ECO:0000313" key="13">
    <source>
        <dbReference type="Proteomes" id="UP000445000"/>
    </source>
</evidence>
<comment type="PTM">
    <text evidence="8">Binds 2 heme groups per subunit.</text>
</comment>
<dbReference type="PANTHER" id="PTHR30600">
    <property type="entry name" value="CYTOCHROME C PEROXIDASE-RELATED"/>
    <property type="match status" value="1"/>
</dbReference>
<comment type="caution">
    <text evidence="12">The sequence shown here is derived from an EMBL/GenBank/DDBJ whole genome shotgun (WGS) entry which is preliminary data.</text>
</comment>
<evidence type="ECO:0000256" key="7">
    <source>
        <dbReference type="ARBA" id="ARBA00023004"/>
    </source>
</evidence>
<dbReference type="PROSITE" id="PS51007">
    <property type="entry name" value="CYTC"/>
    <property type="match status" value="2"/>
</dbReference>
<dbReference type="GO" id="GO:0046872">
    <property type="term" value="F:metal ion binding"/>
    <property type="evidence" value="ECO:0007669"/>
    <property type="project" value="UniProtKB-KW"/>
</dbReference>
<feature type="chain" id="PRO_5032927772" evidence="10">
    <location>
        <begin position="29"/>
        <end position="410"/>
    </location>
</feature>
<feature type="binding site" description="covalent" evidence="8">
    <location>
        <position position="72"/>
    </location>
    <ligand>
        <name>heme c</name>
        <dbReference type="ChEBI" id="CHEBI:61717"/>
        <label>1</label>
    </ligand>
</feature>
<comment type="cofactor">
    <cofactor evidence="8">
        <name>heme</name>
        <dbReference type="ChEBI" id="CHEBI:30413"/>
    </cofactor>
    <text evidence="8">Binds 2 heme groups.</text>
</comment>
<evidence type="ECO:0000256" key="1">
    <source>
        <dbReference type="ARBA" id="ARBA00004418"/>
    </source>
</evidence>
<evidence type="ECO:0000256" key="4">
    <source>
        <dbReference type="ARBA" id="ARBA00022729"/>
    </source>
</evidence>
<proteinExistence type="predicted"/>
<feature type="binding site" description="axial binding residue" evidence="9">
    <location>
        <position position="223"/>
    </location>
    <ligand>
        <name>heme c</name>
        <dbReference type="ChEBI" id="CHEBI:61717"/>
        <label>2</label>
    </ligand>
    <ligandPart>
        <name>Fe</name>
        <dbReference type="ChEBI" id="CHEBI:18248"/>
    </ligandPart>
</feature>
<gene>
    <name evidence="12" type="ORF">GCM10011487_06190</name>
</gene>
<dbReference type="Gene3D" id="1.10.760.10">
    <property type="entry name" value="Cytochrome c-like domain"/>
    <property type="match status" value="2"/>
</dbReference>
<dbReference type="InterPro" id="IPR009056">
    <property type="entry name" value="Cyt_c-like_dom"/>
</dbReference>
<evidence type="ECO:0000259" key="11">
    <source>
        <dbReference type="PROSITE" id="PS51007"/>
    </source>
</evidence>
<dbReference type="InterPro" id="IPR026259">
    <property type="entry name" value="MauG/Cytc_peroxidase"/>
</dbReference>
<evidence type="ECO:0000256" key="3">
    <source>
        <dbReference type="ARBA" id="ARBA00022723"/>
    </source>
</evidence>
<dbReference type="RefSeq" id="WP_161810494.1">
    <property type="nucleotide sequence ID" value="NZ_BLJN01000001.1"/>
</dbReference>
<reference evidence="13" key="1">
    <citation type="submission" date="2020-01" db="EMBL/GenBank/DDBJ databases">
        <title>'Steroidobacter agaridevorans' sp. nov., agar-degrading bacteria isolated from rhizosphere soils.</title>
        <authorList>
            <person name="Ikenaga M."/>
            <person name="Kataoka M."/>
            <person name="Murouchi A."/>
            <person name="Katsuragi S."/>
            <person name="Sakai M."/>
        </authorList>
    </citation>
    <scope>NUCLEOTIDE SEQUENCE [LARGE SCALE GENOMIC DNA]</scope>
    <source>
        <strain evidence="13">YU21-B</strain>
    </source>
</reference>
<evidence type="ECO:0000256" key="6">
    <source>
        <dbReference type="ARBA" id="ARBA00023002"/>
    </source>
</evidence>
<sequence length="410" mass="44305">MGPPIHTVRVATCASILSGLFAMGAALAQPLGLPPVPVPANNPQTPEKIALGDKLFNDKRFSSTGEVSCATCHDPKKAFTDSPLVTSEGINKLTGTRNAPTVINSAYYKLFFWDGRSLDMEDQAQHPIVNPVEMGLVNHDPVLKIVRTDPDYVARFKKVFDKEGEQITMKEVQQAIASFERTIVSGDSPFDRWYYGGDEKAVNDQVKRGFNVFLTKGRCVSCHTMEQDYALFTDNRFHNIGVGVNRIQQEIPQFAPAFLTAKSAGTDVDKAVLTNPKVSELGRFAVTETLDEIGAFKTSTLRNVAVTAPFMHDGSLKTLRDVVEHYNNGGVTKKDDPVNDFLSGGIRPLNLTDDEISDLVAFMESLTSPQFAAQKAAAANPASCNVKTTTVANASPVTPASNSGSGGEGM</sequence>
<keyword evidence="3 9" id="KW-0479">Metal-binding</keyword>
<dbReference type="SUPFAM" id="SSF46626">
    <property type="entry name" value="Cytochrome c"/>
    <property type="match status" value="2"/>
</dbReference>
<keyword evidence="5" id="KW-0574">Periplasm</keyword>
<comment type="subcellular location">
    <subcellularLocation>
        <location evidence="1">Periplasm</location>
    </subcellularLocation>
</comment>
<feature type="domain" description="Cytochrome c" evidence="11">
    <location>
        <begin position="47"/>
        <end position="153"/>
    </location>
</feature>
<dbReference type="GO" id="GO:0009055">
    <property type="term" value="F:electron transfer activity"/>
    <property type="evidence" value="ECO:0007669"/>
    <property type="project" value="InterPro"/>
</dbReference>
<feature type="domain" description="Cytochrome c" evidence="11">
    <location>
        <begin position="204"/>
        <end position="367"/>
    </location>
</feature>
<dbReference type="Pfam" id="PF03150">
    <property type="entry name" value="CCP_MauG"/>
    <property type="match status" value="1"/>
</dbReference>
<evidence type="ECO:0000313" key="12">
    <source>
        <dbReference type="EMBL" id="GFE78619.1"/>
    </source>
</evidence>